<feature type="compositionally biased region" description="Polar residues" evidence="1">
    <location>
        <begin position="336"/>
        <end position="346"/>
    </location>
</feature>
<reference evidence="2" key="1">
    <citation type="submission" date="2016-01" db="EMBL/GenBank/DDBJ databases">
        <title>Reference transcriptome for the parasite Schistocephalus solidus: insights into the molecular evolution of parasitism.</title>
        <authorList>
            <person name="Hebert F.O."/>
            <person name="Grambauer S."/>
            <person name="Barber I."/>
            <person name="Landry C.R."/>
            <person name="Aubin-Horth N."/>
        </authorList>
    </citation>
    <scope>NUCLEOTIDE SEQUENCE</scope>
</reference>
<feature type="region of interest" description="Disordered" evidence="1">
    <location>
        <begin position="142"/>
        <end position="165"/>
    </location>
</feature>
<feature type="compositionally biased region" description="Polar residues" evidence="1">
    <location>
        <begin position="353"/>
        <end position="378"/>
    </location>
</feature>
<feature type="non-terminal residue" evidence="2">
    <location>
        <position position="398"/>
    </location>
</feature>
<evidence type="ECO:0000313" key="2">
    <source>
        <dbReference type="EMBL" id="JAP41743.1"/>
    </source>
</evidence>
<name>A0A0X3NQR1_SCHSO</name>
<dbReference type="AlphaFoldDB" id="A0A0X3NQR1"/>
<proteinExistence type="predicted"/>
<feature type="region of interest" description="Disordered" evidence="1">
    <location>
        <begin position="336"/>
        <end position="398"/>
    </location>
</feature>
<accession>A0A0X3NQR1</accession>
<organism evidence="2">
    <name type="scientific">Schistocephalus solidus</name>
    <name type="common">Tapeworm</name>
    <dbReference type="NCBI Taxonomy" id="70667"/>
    <lineage>
        <taxon>Eukaryota</taxon>
        <taxon>Metazoa</taxon>
        <taxon>Spiralia</taxon>
        <taxon>Lophotrochozoa</taxon>
        <taxon>Platyhelminthes</taxon>
        <taxon>Cestoda</taxon>
        <taxon>Eucestoda</taxon>
        <taxon>Diphyllobothriidea</taxon>
        <taxon>Diphyllobothriidae</taxon>
        <taxon>Schistocephalus</taxon>
    </lineage>
</organism>
<evidence type="ECO:0000256" key="1">
    <source>
        <dbReference type="SAM" id="MobiDB-lite"/>
    </source>
</evidence>
<feature type="region of interest" description="Disordered" evidence="1">
    <location>
        <begin position="1"/>
        <end position="21"/>
    </location>
</feature>
<feature type="compositionally biased region" description="Polar residues" evidence="1">
    <location>
        <begin position="142"/>
        <end position="153"/>
    </location>
</feature>
<dbReference type="EMBL" id="GEEE01021482">
    <property type="protein sequence ID" value="JAP41743.1"/>
    <property type="molecule type" value="Transcribed_RNA"/>
</dbReference>
<gene>
    <name evidence="2" type="ORF">TR151050</name>
</gene>
<sequence length="398" mass="44464">MEFPELPSVKQKSPTHPFGLKSRKSANLFKRTLSHDQGIKQLRVESTSGSALSLSPSWLPPPSEPACWDENKATSSASCNVQLSTGHSWPSTSDSAVVGTGKWAFTNGLENYRRCGTELATGTRRRCNSIPPDNKLKITAVQQATGSTVSSSPNEKKKKKKEEGKVEPQIYKPMKTCEGASVTTPPSTEKTDIGYLFICKEDKLMRIPIKLDVDRKEERYMQNISADCGAMKYLKSSKDLRFVSMRKKAMEEIDMDLKDLFENCDWVKVADGSLFKPCGEVAFNDDMRTHKMAENRCVPKVPVSDVSRQPNESSTYPRAEEALDYRTGFLTSQEAETRISTNQSSLKRPFMRMNSTKDATDNQMDQSRLGKSNLQRSPFESVKMCKSTAVPKSKTPPP</sequence>
<protein>
    <submittedName>
        <fullName evidence="2">Uncharacterized protein</fullName>
    </submittedName>
</protein>